<dbReference type="RefSeq" id="WP_053176822.1">
    <property type="nucleotide sequence ID" value="NZ_LFYT02000001.1"/>
</dbReference>
<keyword evidence="4" id="KW-0067">ATP-binding</keyword>
<evidence type="ECO:0000256" key="1">
    <source>
        <dbReference type="ARBA" id="ARBA00006432"/>
    </source>
</evidence>
<dbReference type="AlphaFoldDB" id="A0A2T7UJ21"/>
<dbReference type="InterPro" id="IPR051087">
    <property type="entry name" value="Mitochondrial_ACSM"/>
</dbReference>
<feature type="domain" description="AMP-dependent synthetase/ligase" evidence="6">
    <location>
        <begin position="43"/>
        <end position="401"/>
    </location>
</feature>
<name>A0A2T7UJ21_9BURK</name>
<dbReference type="InterPro" id="IPR042099">
    <property type="entry name" value="ANL_N_sf"/>
</dbReference>
<dbReference type="PROSITE" id="PS00455">
    <property type="entry name" value="AMP_BINDING"/>
    <property type="match status" value="1"/>
</dbReference>
<evidence type="ECO:0000256" key="5">
    <source>
        <dbReference type="SAM" id="Phobius"/>
    </source>
</evidence>
<evidence type="ECO:0000256" key="3">
    <source>
        <dbReference type="ARBA" id="ARBA00022741"/>
    </source>
</evidence>
<proteinExistence type="inferred from homology"/>
<feature type="transmembrane region" description="Helical" evidence="5">
    <location>
        <begin position="97"/>
        <end position="117"/>
    </location>
</feature>
<dbReference type="SUPFAM" id="SSF56801">
    <property type="entry name" value="Acetyl-CoA synthetase-like"/>
    <property type="match status" value="1"/>
</dbReference>
<keyword evidence="2" id="KW-0436">Ligase</keyword>
<dbReference type="STRING" id="1293045.H663_15485"/>
<evidence type="ECO:0000313" key="8">
    <source>
        <dbReference type="EMBL" id="PVE44667.1"/>
    </source>
</evidence>
<dbReference type="GO" id="GO:0004321">
    <property type="term" value="F:fatty-acyl-CoA synthase activity"/>
    <property type="evidence" value="ECO:0007669"/>
    <property type="project" value="TreeGrafter"/>
</dbReference>
<evidence type="ECO:0000313" key="9">
    <source>
        <dbReference type="Proteomes" id="UP000037507"/>
    </source>
</evidence>
<dbReference type="InterPro" id="IPR020845">
    <property type="entry name" value="AMP-binding_CS"/>
</dbReference>
<evidence type="ECO:0000259" key="6">
    <source>
        <dbReference type="Pfam" id="PF00501"/>
    </source>
</evidence>
<dbReference type="Pfam" id="PF00501">
    <property type="entry name" value="AMP-binding"/>
    <property type="match status" value="1"/>
</dbReference>
<dbReference type="OrthoDB" id="9766486at2"/>
<accession>A0A2T7UJ21</accession>
<reference evidence="8" key="1">
    <citation type="submission" date="2017-04" db="EMBL/GenBank/DDBJ databases">
        <title>Unexpected and diverse lifestyles within the genus Limnohabitans.</title>
        <authorList>
            <person name="Kasalicky V."/>
            <person name="Mehrshad M."/>
            <person name="Andrei S.-A."/>
            <person name="Salcher M."/>
            <person name="Kratochvilova H."/>
            <person name="Simek K."/>
            <person name="Ghai R."/>
        </authorList>
    </citation>
    <scope>NUCLEOTIDE SEQUENCE [LARGE SCALE GENOMIC DNA]</scope>
    <source>
        <strain evidence="8">II-D5</strain>
    </source>
</reference>
<dbReference type="Pfam" id="PF13193">
    <property type="entry name" value="AMP-binding_C"/>
    <property type="match status" value="1"/>
</dbReference>
<comment type="similarity">
    <text evidence="1">Belongs to the ATP-dependent AMP-binding enzyme family.</text>
</comment>
<dbReference type="GO" id="GO:0016405">
    <property type="term" value="F:CoA-ligase activity"/>
    <property type="evidence" value="ECO:0007669"/>
    <property type="project" value="UniProtKB-ARBA"/>
</dbReference>
<keyword evidence="3" id="KW-0547">Nucleotide-binding</keyword>
<sequence>MKKSRTHDRYASVHQGFGWKVPQNFNIAQVCSGRWAAQADAARRVAVREHVQGAPARQWTFAQLQQAANRLSQVLTRLGVQRGDRVAIVMPQRFETAVAYMAVLQMGAVAMPLSMLFGPEALSFRINDSQARVAICDEAAVAAVLQARPDCPGLQTLIGVGHASVQADLDYDTALAAESGRFKPVRTFAEDPAVLIYTSGTTGNPKGALIPHRAMMGNLTGFVCSQNWFGFDPFKAERPSKAVFWSPADWAWTGGLMDALLPSLYFGRPIVAFNGRFSPEVAFEILHSHGVTHTFLFPTALKAMMKAVPDAKARYRLKLQAIMSAGEAVGDAVFAYCQQQLGVTVNEMFGQTEINYVVGNCARLWPAKPGSMGKGYPGHRVAVIDEAGQQCSAGTPGEVAVNRFDVHGHPDPVFFLGYWNNDKATQAKYTGDWCRTGDMAVADEDGYLWYQGRTDDMFKAAGYRIGPGEIENCLVKHPAVANAAVVPKPDQDRGALVKAYVVLSPDALAQRSRAVSSAQFEDEVRQSLQLHVRALLAPYEYPKEIEFIEQLPMTTTGKVQRRVLRLQEEARAKGAAT</sequence>
<evidence type="ECO:0000256" key="4">
    <source>
        <dbReference type="ARBA" id="ARBA00022840"/>
    </source>
</evidence>
<feature type="domain" description="AMP-binding enzyme C-terminal" evidence="7">
    <location>
        <begin position="469"/>
        <end position="558"/>
    </location>
</feature>
<dbReference type="PANTHER" id="PTHR43605:SF10">
    <property type="entry name" value="ACYL-COA SYNTHETASE MEDIUM CHAIN FAMILY MEMBER 3"/>
    <property type="match status" value="1"/>
</dbReference>
<evidence type="ECO:0000259" key="7">
    <source>
        <dbReference type="Pfam" id="PF13193"/>
    </source>
</evidence>
<gene>
    <name evidence="8" type="ORF">H663_001220</name>
</gene>
<dbReference type="InterPro" id="IPR045851">
    <property type="entry name" value="AMP-bd_C_sf"/>
</dbReference>
<keyword evidence="5" id="KW-0472">Membrane</keyword>
<comment type="caution">
    <text evidence="8">The sequence shown here is derived from an EMBL/GenBank/DDBJ whole genome shotgun (WGS) entry which is preliminary data.</text>
</comment>
<dbReference type="Gene3D" id="3.30.300.30">
    <property type="match status" value="1"/>
</dbReference>
<dbReference type="GO" id="GO:0006637">
    <property type="term" value="P:acyl-CoA metabolic process"/>
    <property type="evidence" value="ECO:0007669"/>
    <property type="project" value="TreeGrafter"/>
</dbReference>
<keyword evidence="9" id="KW-1185">Reference proteome</keyword>
<protein>
    <submittedName>
        <fullName evidence="8">AMP-binding protein</fullName>
    </submittedName>
</protein>
<dbReference type="Gene3D" id="3.40.50.12780">
    <property type="entry name" value="N-terminal domain of ligase-like"/>
    <property type="match status" value="1"/>
</dbReference>
<dbReference type="PANTHER" id="PTHR43605">
    <property type="entry name" value="ACYL-COENZYME A SYNTHETASE"/>
    <property type="match status" value="1"/>
</dbReference>
<dbReference type="EMBL" id="LFYT02000001">
    <property type="protein sequence ID" value="PVE44667.1"/>
    <property type="molecule type" value="Genomic_DNA"/>
</dbReference>
<dbReference type="InterPro" id="IPR025110">
    <property type="entry name" value="AMP-bd_C"/>
</dbReference>
<dbReference type="Proteomes" id="UP000037507">
    <property type="component" value="Unassembled WGS sequence"/>
</dbReference>
<dbReference type="GO" id="GO:0005524">
    <property type="term" value="F:ATP binding"/>
    <property type="evidence" value="ECO:0007669"/>
    <property type="project" value="UniProtKB-KW"/>
</dbReference>
<dbReference type="GO" id="GO:0015645">
    <property type="term" value="F:fatty acid ligase activity"/>
    <property type="evidence" value="ECO:0007669"/>
    <property type="project" value="TreeGrafter"/>
</dbReference>
<dbReference type="InterPro" id="IPR000873">
    <property type="entry name" value="AMP-dep_synth/lig_dom"/>
</dbReference>
<keyword evidence="5" id="KW-0812">Transmembrane</keyword>
<dbReference type="GO" id="GO:0006633">
    <property type="term" value="P:fatty acid biosynthetic process"/>
    <property type="evidence" value="ECO:0007669"/>
    <property type="project" value="TreeGrafter"/>
</dbReference>
<keyword evidence="5" id="KW-1133">Transmembrane helix</keyword>
<organism evidence="8 9">
    <name type="scientific">Limnohabitans planktonicus II-D5</name>
    <dbReference type="NCBI Taxonomy" id="1293045"/>
    <lineage>
        <taxon>Bacteria</taxon>
        <taxon>Pseudomonadati</taxon>
        <taxon>Pseudomonadota</taxon>
        <taxon>Betaproteobacteria</taxon>
        <taxon>Burkholderiales</taxon>
        <taxon>Comamonadaceae</taxon>
        <taxon>Limnohabitans</taxon>
    </lineage>
</organism>
<evidence type="ECO:0000256" key="2">
    <source>
        <dbReference type="ARBA" id="ARBA00022598"/>
    </source>
</evidence>